<organism evidence="2 3">
    <name type="scientific">Oryza meyeriana var. granulata</name>
    <dbReference type="NCBI Taxonomy" id="110450"/>
    <lineage>
        <taxon>Eukaryota</taxon>
        <taxon>Viridiplantae</taxon>
        <taxon>Streptophyta</taxon>
        <taxon>Embryophyta</taxon>
        <taxon>Tracheophyta</taxon>
        <taxon>Spermatophyta</taxon>
        <taxon>Magnoliopsida</taxon>
        <taxon>Liliopsida</taxon>
        <taxon>Poales</taxon>
        <taxon>Poaceae</taxon>
        <taxon>BOP clade</taxon>
        <taxon>Oryzoideae</taxon>
        <taxon>Oryzeae</taxon>
        <taxon>Oryzinae</taxon>
        <taxon>Oryza</taxon>
        <taxon>Oryza meyeriana</taxon>
    </lineage>
</organism>
<name>A0A6G1C1T1_9ORYZ</name>
<evidence type="ECO:0000313" key="3">
    <source>
        <dbReference type="Proteomes" id="UP000479710"/>
    </source>
</evidence>
<comment type="caution">
    <text evidence="2">The sequence shown here is derived from an EMBL/GenBank/DDBJ whole genome shotgun (WGS) entry which is preliminary data.</text>
</comment>
<dbReference type="Proteomes" id="UP000479710">
    <property type="component" value="Unassembled WGS sequence"/>
</dbReference>
<sequence>MGCGGAPAAEFLPQAVVRSGHQRQRSGAADPTAELERGGRAVYGRERARGGSSRRGAGGVPSTGGGGVGPLVAKLRHGGFGGRGAGKESSSMAAVPKYLMS</sequence>
<accession>A0A6G1C1T1</accession>
<keyword evidence="3" id="KW-1185">Reference proteome</keyword>
<feature type="compositionally biased region" description="Basic and acidic residues" evidence="1">
    <location>
        <begin position="34"/>
        <end position="49"/>
    </location>
</feature>
<evidence type="ECO:0000313" key="2">
    <source>
        <dbReference type="EMBL" id="KAF0894398.1"/>
    </source>
</evidence>
<proteinExistence type="predicted"/>
<dbReference type="AlphaFoldDB" id="A0A6G1C1T1"/>
<evidence type="ECO:0000256" key="1">
    <source>
        <dbReference type="SAM" id="MobiDB-lite"/>
    </source>
</evidence>
<dbReference type="EMBL" id="SPHZ02000011">
    <property type="protein sequence ID" value="KAF0894398.1"/>
    <property type="molecule type" value="Genomic_DNA"/>
</dbReference>
<feature type="compositionally biased region" description="Gly residues" evidence="1">
    <location>
        <begin position="56"/>
        <end position="69"/>
    </location>
</feature>
<reference evidence="2 3" key="1">
    <citation type="submission" date="2019-11" db="EMBL/GenBank/DDBJ databases">
        <title>Whole genome sequence of Oryza granulata.</title>
        <authorList>
            <person name="Li W."/>
        </authorList>
    </citation>
    <scope>NUCLEOTIDE SEQUENCE [LARGE SCALE GENOMIC DNA]</scope>
    <source>
        <strain evidence="3">cv. Menghai</strain>
        <tissue evidence="2">Leaf</tissue>
    </source>
</reference>
<protein>
    <submittedName>
        <fullName evidence="2">Uncharacterized protein</fullName>
    </submittedName>
</protein>
<gene>
    <name evidence="2" type="ORF">E2562_038788</name>
</gene>
<feature type="region of interest" description="Disordered" evidence="1">
    <location>
        <begin position="14"/>
        <end position="101"/>
    </location>
</feature>